<keyword evidence="9" id="KW-0472">Membrane</keyword>
<dbReference type="Gene3D" id="3.40.50.410">
    <property type="entry name" value="von Willebrand factor, type A domain"/>
    <property type="match status" value="2"/>
</dbReference>
<dbReference type="InterPro" id="IPR036465">
    <property type="entry name" value="vWFA_dom_sf"/>
</dbReference>
<dbReference type="Gene3D" id="2.30.30.380">
    <property type="entry name" value="Zn-finger domain of Sec23/24"/>
    <property type="match status" value="1"/>
</dbReference>
<keyword evidence="7" id="KW-0653">Protein transport</keyword>
<evidence type="ECO:0000256" key="5">
    <source>
        <dbReference type="ARBA" id="ARBA00022824"/>
    </source>
</evidence>
<dbReference type="Pfam" id="PF04815">
    <property type="entry name" value="Sec23_helical"/>
    <property type="match status" value="1"/>
</dbReference>
<evidence type="ECO:0000256" key="4">
    <source>
        <dbReference type="ARBA" id="ARBA00022448"/>
    </source>
</evidence>
<dbReference type="InterPro" id="IPR006900">
    <property type="entry name" value="Sec23/24_helical_dom"/>
</dbReference>
<dbReference type="InterPro" id="IPR036174">
    <property type="entry name" value="Znf_Sec23_Sec24_sf"/>
</dbReference>
<feature type="domain" description="Sec23/Sec24 trunk" evidence="12">
    <location>
        <begin position="211"/>
        <end position="293"/>
    </location>
</feature>
<evidence type="ECO:0000256" key="2">
    <source>
        <dbReference type="ARBA" id="ARBA00004586"/>
    </source>
</evidence>
<feature type="region of interest" description="Disordered" evidence="10">
    <location>
        <begin position="338"/>
        <end position="358"/>
    </location>
</feature>
<dbReference type="SUPFAM" id="SSF53300">
    <property type="entry name" value="vWA-like"/>
    <property type="match status" value="1"/>
</dbReference>
<keyword evidence="6" id="KW-0931">ER-Golgi transport</keyword>
<evidence type="ECO:0000256" key="9">
    <source>
        <dbReference type="ARBA" id="ARBA00023136"/>
    </source>
</evidence>
<dbReference type="PANTHER" id="PTHR13803:SF39">
    <property type="entry name" value="SECRETORY 24AB, ISOFORM A"/>
    <property type="match status" value="1"/>
</dbReference>
<dbReference type="PANTHER" id="PTHR13803">
    <property type="entry name" value="SEC24-RELATED PROTEIN"/>
    <property type="match status" value="1"/>
</dbReference>
<dbReference type="GO" id="GO:0090110">
    <property type="term" value="P:COPII-coated vesicle cargo loading"/>
    <property type="evidence" value="ECO:0007669"/>
    <property type="project" value="TreeGrafter"/>
</dbReference>
<feature type="compositionally biased region" description="Basic and acidic residues" evidence="10">
    <location>
        <begin position="345"/>
        <end position="358"/>
    </location>
</feature>
<organism evidence="15 16">
    <name type="scientific">Mycena venus</name>
    <dbReference type="NCBI Taxonomy" id="2733690"/>
    <lineage>
        <taxon>Eukaryota</taxon>
        <taxon>Fungi</taxon>
        <taxon>Dikarya</taxon>
        <taxon>Basidiomycota</taxon>
        <taxon>Agaricomycotina</taxon>
        <taxon>Agaricomycetes</taxon>
        <taxon>Agaricomycetidae</taxon>
        <taxon>Agaricales</taxon>
        <taxon>Marasmiineae</taxon>
        <taxon>Mycenaceae</taxon>
        <taxon>Mycena</taxon>
    </lineage>
</organism>
<dbReference type="SUPFAM" id="SSF81995">
    <property type="entry name" value="beta-sandwich domain of Sec23/24"/>
    <property type="match status" value="1"/>
</dbReference>
<dbReference type="Gene3D" id="3.40.20.10">
    <property type="entry name" value="Severin"/>
    <property type="match status" value="1"/>
</dbReference>
<evidence type="ECO:0000313" key="15">
    <source>
        <dbReference type="EMBL" id="KAF7355957.1"/>
    </source>
</evidence>
<evidence type="ECO:0000259" key="13">
    <source>
        <dbReference type="Pfam" id="PF04815"/>
    </source>
</evidence>
<protein>
    <submittedName>
        <fullName evidence="15">Protein transport protein SEC24</fullName>
    </submittedName>
</protein>
<accession>A0A8H6YCI7</accession>
<dbReference type="OrthoDB" id="49016at2759"/>
<evidence type="ECO:0000256" key="1">
    <source>
        <dbReference type="ARBA" id="ARBA00004394"/>
    </source>
</evidence>
<dbReference type="Pfam" id="PF04810">
    <property type="entry name" value="zf-Sec23_Sec24"/>
    <property type="match status" value="1"/>
</dbReference>
<keyword evidence="4" id="KW-0813">Transport</keyword>
<comment type="similarity">
    <text evidence="3">Belongs to the SEC23/SEC24 family. SEC24 subfamily.</text>
</comment>
<dbReference type="GO" id="GO:0030127">
    <property type="term" value="C:COPII vesicle coat"/>
    <property type="evidence" value="ECO:0007669"/>
    <property type="project" value="InterPro"/>
</dbReference>
<comment type="caution">
    <text evidence="15">The sequence shown here is derived from an EMBL/GenBank/DDBJ whole genome shotgun (WGS) entry which is preliminary data.</text>
</comment>
<evidence type="ECO:0000259" key="14">
    <source>
        <dbReference type="Pfam" id="PF08033"/>
    </source>
</evidence>
<comment type="subcellular location">
    <subcellularLocation>
        <location evidence="2">Endoplasmic reticulum membrane</location>
    </subcellularLocation>
    <subcellularLocation>
        <location evidence="1">Golgi apparatus membrane</location>
    </subcellularLocation>
</comment>
<keyword evidence="5" id="KW-0256">Endoplasmic reticulum</keyword>
<keyword evidence="8" id="KW-0333">Golgi apparatus</keyword>
<dbReference type="EMBL" id="JACAZI010000007">
    <property type="protein sequence ID" value="KAF7355957.1"/>
    <property type="molecule type" value="Genomic_DNA"/>
</dbReference>
<dbReference type="InterPro" id="IPR050550">
    <property type="entry name" value="SEC23_SEC24_subfamily"/>
</dbReference>
<gene>
    <name evidence="15" type="ORF">MVEN_00925000</name>
</gene>
<evidence type="ECO:0000256" key="8">
    <source>
        <dbReference type="ARBA" id="ARBA00023034"/>
    </source>
</evidence>
<evidence type="ECO:0000259" key="12">
    <source>
        <dbReference type="Pfam" id="PF04811"/>
    </source>
</evidence>
<feature type="domain" description="Sec23/Sec24 trunk" evidence="12">
    <location>
        <begin position="318"/>
        <end position="399"/>
    </location>
</feature>
<evidence type="ECO:0000256" key="6">
    <source>
        <dbReference type="ARBA" id="ARBA00022892"/>
    </source>
</evidence>
<dbReference type="InterPro" id="IPR029006">
    <property type="entry name" value="ADF-H/Gelsolin-like_dom_sf"/>
</dbReference>
<feature type="domain" description="Sec23/Sec24 helical" evidence="13">
    <location>
        <begin position="557"/>
        <end position="658"/>
    </location>
</feature>
<evidence type="ECO:0000256" key="10">
    <source>
        <dbReference type="SAM" id="MobiDB-lite"/>
    </source>
</evidence>
<dbReference type="GO" id="GO:0000149">
    <property type="term" value="F:SNARE binding"/>
    <property type="evidence" value="ECO:0007669"/>
    <property type="project" value="TreeGrafter"/>
</dbReference>
<name>A0A8H6YCI7_9AGAR</name>
<evidence type="ECO:0000313" key="16">
    <source>
        <dbReference type="Proteomes" id="UP000620124"/>
    </source>
</evidence>
<feature type="domain" description="Zinc finger Sec23/Sec24-type" evidence="11">
    <location>
        <begin position="138"/>
        <end position="175"/>
    </location>
</feature>
<dbReference type="GO" id="GO:0006886">
    <property type="term" value="P:intracellular protein transport"/>
    <property type="evidence" value="ECO:0007669"/>
    <property type="project" value="InterPro"/>
</dbReference>
<evidence type="ECO:0000256" key="3">
    <source>
        <dbReference type="ARBA" id="ARBA00008334"/>
    </source>
</evidence>
<dbReference type="AlphaFoldDB" id="A0A8H6YCI7"/>
<dbReference type="Pfam" id="PF04811">
    <property type="entry name" value="Sec23_trunk"/>
    <property type="match status" value="2"/>
</dbReference>
<dbReference type="GO" id="GO:0070971">
    <property type="term" value="C:endoplasmic reticulum exit site"/>
    <property type="evidence" value="ECO:0007669"/>
    <property type="project" value="TreeGrafter"/>
</dbReference>
<keyword evidence="16" id="KW-1185">Reference proteome</keyword>
<dbReference type="SUPFAM" id="SSF81811">
    <property type="entry name" value="Helical domain of Sec23/24"/>
    <property type="match status" value="1"/>
</dbReference>
<dbReference type="SUPFAM" id="SSF82754">
    <property type="entry name" value="C-terminal, gelsolin-like domain of Sec23/24"/>
    <property type="match status" value="1"/>
</dbReference>
<dbReference type="GO" id="GO:0000139">
    <property type="term" value="C:Golgi membrane"/>
    <property type="evidence" value="ECO:0007669"/>
    <property type="project" value="UniProtKB-SubCell"/>
</dbReference>
<dbReference type="Gene3D" id="1.20.120.730">
    <property type="entry name" value="Sec23/Sec24 helical domain"/>
    <property type="match status" value="1"/>
</dbReference>
<dbReference type="Proteomes" id="UP000620124">
    <property type="component" value="Unassembled WGS sequence"/>
</dbReference>
<dbReference type="InterPro" id="IPR036175">
    <property type="entry name" value="Sec23/24_helical_dom_sf"/>
</dbReference>
<reference evidence="15" key="1">
    <citation type="submission" date="2020-05" db="EMBL/GenBank/DDBJ databases">
        <title>Mycena genomes resolve the evolution of fungal bioluminescence.</title>
        <authorList>
            <person name="Tsai I.J."/>
        </authorList>
    </citation>
    <scope>NUCLEOTIDE SEQUENCE</scope>
    <source>
        <strain evidence="15">CCC161011</strain>
    </source>
</reference>
<dbReference type="Pfam" id="PF08033">
    <property type="entry name" value="Sec23_BS"/>
    <property type="match status" value="1"/>
</dbReference>
<evidence type="ECO:0000256" key="7">
    <source>
        <dbReference type="ARBA" id="ARBA00022927"/>
    </source>
</evidence>
<dbReference type="InterPro" id="IPR006896">
    <property type="entry name" value="Sec23/24_trunk_dom"/>
</dbReference>
<dbReference type="GO" id="GO:0005789">
    <property type="term" value="C:endoplasmic reticulum membrane"/>
    <property type="evidence" value="ECO:0007669"/>
    <property type="project" value="UniProtKB-SubCell"/>
</dbReference>
<sequence>MSSPTHALPKKRQYAAGETQVYYGSPEGQYPVDTAHDLHQQSVNTGSLLAPQHVDLMTYPPDPRDLYAPLPEIQLPFNLTTAPESSDVSLYQSSTLNAVPKTENLLHDSKVPLGLVISPHRTLADGEEAVPLVEDGVIARCRRCRAYINPYVQFIDGSSRWRCSLCGLSNEVPQSFQWSGRPEQPYARVELSHPVVDFVAPAEYVVRGAPLAPAYVFLLDVSQGAIHSGMFHTALRTMAESLDRLPNDQLRTKVAIICYDISLYFFSMPPSGEFGMLVVSDLEEPYLPRCDDLPSQPLRVPAVPLAQRLKRPYCSSSAATGGKIVLLSASVPTLGKGALDGAGDAQRRNDSQKEPDSDKSASAFYHAFALSCIKSCVSVDVFLAGDQYRGVATLSELRHYFSPLKKVDPKPSLQPLLPHYASGQAFYYSGFNAAVHEDAVKFAVELGRVLTMPSMLEAEMRLLNYFAFLACFTLGISVKSMHGNFFVQGTDRVVMPAVPLDQSYAVELQIEETLAERMVVFQTGLLHTTSSGERRIRVLTLALPTTSVISEVFASADARALAVLLAKQAVQRTSVLTLEDRREQLLRKVAAMCAAYKAVHKTHSPELQLLLPANLKMFPILVLGLFKKIATQLNTERVSDVRAYTRVLLTSAAPQQLIRYIYPDIYSLHNMPADVGFVGSEGTLIMPTPLPLTSTWWESHGLYLIDDGQVIYLIVSRDAVPLLINDVFDVRDYQALKGGKFELPEVNTAISERIRSIVGKIRERDGAVHYPTVCVVKDDASSETPAMRSAAVQALIHDRVDDLRLSYRQFLVKIYGKVCEHAFYSTREANFGIGFGSENMYITGSIEFHFGVGLKFIRD</sequence>
<dbReference type="InterPro" id="IPR036180">
    <property type="entry name" value="Gelsolin-like_dom_sf"/>
</dbReference>
<dbReference type="SUPFAM" id="SSF82919">
    <property type="entry name" value="Zn-finger domain of Sec23/24"/>
    <property type="match status" value="1"/>
</dbReference>
<feature type="domain" description="Sec23/Sec24 beta-sandwich" evidence="14">
    <location>
        <begin position="474"/>
        <end position="546"/>
    </location>
</feature>
<dbReference type="GO" id="GO:0008270">
    <property type="term" value="F:zinc ion binding"/>
    <property type="evidence" value="ECO:0007669"/>
    <property type="project" value="InterPro"/>
</dbReference>
<dbReference type="InterPro" id="IPR012990">
    <property type="entry name" value="Beta-sandwich_Sec23_24"/>
</dbReference>
<dbReference type="InterPro" id="IPR006895">
    <property type="entry name" value="Znf_Sec23_Sec24"/>
</dbReference>
<proteinExistence type="inferred from homology"/>
<evidence type="ECO:0000259" key="11">
    <source>
        <dbReference type="Pfam" id="PF04810"/>
    </source>
</evidence>